<reference evidence="1 2" key="1">
    <citation type="submission" date="2020-08" db="EMBL/GenBank/DDBJ databases">
        <title>Genomic Encyclopedia of Archaeal and Bacterial Type Strains, Phase II (KMG-II): from individual species to whole genera.</title>
        <authorList>
            <person name="Goeker M."/>
        </authorList>
    </citation>
    <scope>NUCLEOTIDE SEQUENCE [LARGE SCALE GENOMIC DNA]</scope>
    <source>
        <strain evidence="1 2">DSM 43850</strain>
    </source>
</reference>
<evidence type="ECO:0000313" key="1">
    <source>
        <dbReference type="EMBL" id="MBA8928650.1"/>
    </source>
</evidence>
<gene>
    <name evidence="1" type="ORF">BC739_005867</name>
</gene>
<comment type="caution">
    <text evidence="1">The sequence shown here is derived from an EMBL/GenBank/DDBJ whole genome shotgun (WGS) entry which is preliminary data.</text>
</comment>
<evidence type="ECO:0000313" key="2">
    <source>
        <dbReference type="Proteomes" id="UP000517916"/>
    </source>
</evidence>
<keyword evidence="2" id="KW-1185">Reference proteome</keyword>
<protein>
    <submittedName>
        <fullName evidence="1">Uncharacterized protein</fullName>
    </submittedName>
</protein>
<proteinExistence type="predicted"/>
<dbReference type="EMBL" id="JACJID010000004">
    <property type="protein sequence ID" value="MBA8928650.1"/>
    <property type="molecule type" value="Genomic_DNA"/>
</dbReference>
<accession>A0ABR6BPM5</accession>
<sequence length="37" mass="3912">MAGADRVTRQVIAQRQDAVVLGEIRQTARAFAAPGTS</sequence>
<organism evidence="1 2">
    <name type="scientific">Kutzneria viridogrisea</name>
    <dbReference type="NCBI Taxonomy" id="47990"/>
    <lineage>
        <taxon>Bacteria</taxon>
        <taxon>Bacillati</taxon>
        <taxon>Actinomycetota</taxon>
        <taxon>Actinomycetes</taxon>
        <taxon>Pseudonocardiales</taxon>
        <taxon>Pseudonocardiaceae</taxon>
        <taxon>Kutzneria</taxon>
    </lineage>
</organism>
<name>A0ABR6BPM5_9PSEU</name>
<dbReference type="Proteomes" id="UP000517916">
    <property type="component" value="Unassembled WGS sequence"/>
</dbReference>